<dbReference type="InterPro" id="IPR044674">
    <property type="entry name" value="EDEM1/2/3"/>
</dbReference>
<gene>
    <name evidence="8" type="ORF">BDY21DRAFT_302453</name>
</gene>
<feature type="non-terminal residue" evidence="8">
    <location>
        <position position="403"/>
    </location>
</feature>
<dbReference type="SUPFAM" id="SSF48225">
    <property type="entry name" value="Seven-hairpin glycosidases"/>
    <property type="match status" value="1"/>
</dbReference>
<dbReference type="EMBL" id="MU001678">
    <property type="protein sequence ID" value="KAF2458343.1"/>
    <property type="molecule type" value="Genomic_DNA"/>
</dbReference>
<dbReference type="GO" id="GO:0004571">
    <property type="term" value="F:mannosyl-oligosaccharide 1,2-alpha-mannosidase activity"/>
    <property type="evidence" value="ECO:0007669"/>
    <property type="project" value="InterPro"/>
</dbReference>
<dbReference type="InterPro" id="IPR012341">
    <property type="entry name" value="6hp_glycosidase-like_sf"/>
</dbReference>
<reference evidence="8" key="1">
    <citation type="journal article" date="2020" name="Stud. Mycol.">
        <title>101 Dothideomycetes genomes: a test case for predicting lifestyles and emergence of pathogens.</title>
        <authorList>
            <person name="Haridas S."/>
            <person name="Albert R."/>
            <person name="Binder M."/>
            <person name="Bloem J."/>
            <person name="Labutti K."/>
            <person name="Salamov A."/>
            <person name="Andreopoulos B."/>
            <person name="Baker S."/>
            <person name="Barry K."/>
            <person name="Bills G."/>
            <person name="Bluhm B."/>
            <person name="Cannon C."/>
            <person name="Castanera R."/>
            <person name="Culley D."/>
            <person name="Daum C."/>
            <person name="Ezra D."/>
            <person name="Gonzalez J."/>
            <person name="Henrissat B."/>
            <person name="Kuo A."/>
            <person name="Liang C."/>
            <person name="Lipzen A."/>
            <person name="Lutzoni F."/>
            <person name="Magnuson J."/>
            <person name="Mondo S."/>
            <person name="Nolan M."/>
            <person name="Ohm R."/>
            <person name="Pangilinan J."/>
            <person name="Park H.-J."/>
            <person name="Ramirez L."/>
            <person name="Alfaro M."/>
            <person name="Sun H."/>
            <person name="Tritt A."/>
            <person name="Yoshinaga Y."/>
            <person name="Zwiers L.-H."/>
            <person name="Turgeon B."/>
            <person name="Goodwin S."/>
            <person name="Spatafora J."/>
            <person name="Crous P."/>
            <person name="Grigoriev I."/>
        </authorList>
    </citation>
    <scope>NUCLEOTIDE SEQUENCE</scope>
    <source>
        <strain evidence="8">ATCC 16933</strain>
    </source>
</reference>
<evidence type="ECO:0000256" key="6">
    <source>
        <dbReference type="SAM" id="MobiDB-lite"/>
    </source>
</evidence>
<dbReference type="GO" id="GO:1904380">
    <property type="term" value="P:endoplasmic reticulum mannose trimming"/>
    <property type="evidence" value="ECO:0007669"/>
    <property type="project" value="InterPro"/>
</dbReference>
<name>A0A6A6P4H5_9PEZI</name>
<dbReference type="InterPro" id="IPR001382">
    <property type="entry name" value="Glyco_hydro_47"/>
</dbReference>
<evidence type="ECO:0000256" key="1">
    <source>
        <dbReference type="ARBA" id="ARBA00004240"/>
    </source>
</evidence>
<dbReference type="GO" id="GO:0005975">
    <property type="term" value="P:carbohydrate metabolic process"/>
    <property type="evidence" value="ECO:0007669"/>
    <property type="project" value="InterPro"/>
</dbReference>
<evidence type="ECO:0000313" key="9">
    <source>
        <dbReference type="Proteomes" id="UP000799766"/>
    </source>
</evidence>
<feature type="chain" id="PRO_5025476682" description="alpha-1,2-Mannosidase" evidence="7">
    <location>
        <begin position="27"/>
        <end position="403"/>
    </location>
</feature>
<dbReference type="PROSITE" id="PS51257">
    <property type="entry name" value="PROKAR_LIPOPROTEIN"/>
    <property type="match status" value="1"/>
</dbReference>
<keyword evidence="3" id="KW-0256">Endoplasmic reticulum</keyword>
<dbReference type="Pfam" id="PF01532">
    <property type="entry name" value="Glyco_hydro_47"/>
    <property type="match status" value="2"/>
</dbReference>
<keyword evidence="5" id="KW-0326">Glycosidase</keyword>
<keyword evidence="7" id="KW-0732">Signal</keyword>
<evidence type="ECO:0000313" key="8">
    <source>
        <dbReference type="EMBL" id="KAF2458343.1"/>
    </source>
</evidence>
<dbReference type="GO" id="GO:0005509">
    <property type="term" value="F:calcium ion binding"/>
    <property type="evidence" value="ECO:0007669"/>
    <property type="project" value="InterPro"/>
</dbReference>
<organism evidence="8 9">
    <name type="scientific">Lineolata rhizophorae</name>
    <dbReference type="NCBI Taxonomy" id="578093"/>
    <lineage>
        <taxon>Eukaryota</taxon>
        <taxon>Fungi</taxon>
        <taxon>Dikarya</taxon>
        <taxon>Ascomycota</taxon>
        <taxon>Pezizomycotina</taxon>
        <taxon>Dothideomycetes</taxon>
        <taxon>Dothideomycetes incertae sedis</taxon>
        <taxon>Lineolatales</taxon>
        <taxon>Lineolataceae</taxon>
        <taxon>Lineolata</taxon>
    </lineage>
</organism>
<dbReference type="PANTHER" id="PTHR45679">
    <property type="entry name" value="ER DEGRADATION-ENHANCING ALPHA-MANNOSIDASE-LIKE PROTEIN 2"/>
    <property type="match status" value="1"/>
</dbReference>
<feature type="region of interest" description="Disordered" evidence="6">
    <location>
        <begin position="280"/>
        <end position="305"/>
    </location>
</feature>
<keyword evidence="5 8" id="KW-0378">Hydrolase</keyword>
<dbReference type="UniPathway" id="UPA00378"/>
<evidence type="ECO:0000256" key="3">
    <source>
        <dbReference type="ARBA" id="ARBA00022824"/>
    </source>
</evidence>
<keyword evidence="9" id="KW-1185">Reference proteome</keyword>
<dbReference type="AlphaFoldDB" id="A0A6A6P4H5"/>
<evidence type="ECO:0000256" key="2">
    <source>
        <dbReference type="ARBA" id="ARBA00007658"/>
    </source>
</evidence>
<evidence type="ECO:0000256" key="7">
    <source>
        <dbReference type="SAM" id="SignalP"/>
    </source>
</evidence>
<dbReference type="InterPro" id="IPR036026">
    <property type="entry name" value="Seven-hairpin_glycosidases"/>
</dbReference>
<dbReference type="GO" id="GO:0016020">
    <property type="term" value="C:membrane"/>
    <property type="evidence" value="ECO:0007669"/>
    <property type="project" value="InterPro"/>
</dbReference>
<evidence type="ECO:0000256" key="5">
    <source>
        <dbReference type="RuleBase" id="RU361193"/>
    </source>
</evidence>
<protein>
    <recommendedName>
        <fullName evidence="5">alpha-1,2-Mannosidase</fullName>
        <ecNumber evidence="5">3.2.1.-</ecNumber>
    </recommendedName>
</protein>
<dbReference type="GO" id="GO:0044322">
    <property type="term" value="C:endoplasmic reticulum quality control compartment"/>
    <property type="evidence" value="ECO:0007669"/>
    <property type="project" value="GOC"/>
</dbReference>
<proteinExistence type="inferred from homology"/>
<feature type="signal peptide" evidence="7">
    <location>
        <begin position="1"/>
        <end position="26"/>
    </location>
</feature>
<dbReference type="OrthoDB" id="8118055at2759"/>
<dbReference type="PRINTS" id="PR00747">
    <property type="entry name" value="GLYHDRLASE47"/>
</dbReference>
<comment type="similarity">
    <text evidence="2 5">Belongs to the glycosyl hydrolase 47 family.</text>
</comment>
<dbReference type="GO" id="GO:0036503">
    <property type="term" value="P:ERAD pathway"/>
    <property type="evidence" value="ECO:0007669"/>
    <property type="project" value="UniProtKB-ARBA"/>
</dbReference>
<dbReference type="Gene3D" id="1.50.10.10">
    <property type="match status" value="1"/>
</dbReference>
<accession>A0A6A6P4H5</accession>
<sequence length="403" mass="43819">MPLSDGRPSWLLRLVLLVLGLAACGARGMTGEEMQSLRGETRAMFYHGYNNYMTHAFPEDELRPLSCAPLTRDRENPAHIAVNDVLGNYSLTLIDSLSSLAILASEPEPPSSSFLNEDKTARDEEMAAARRALRDFQAGVELLVEYYGDGSRGPKGQGRRARGFDVDSKVQVFETVIRGVGGLLSAHLFAVGDLPIRGYVPQMEEGWVEDDDAGGEAGGEWRDATTWTDGFVYDGQLLRLALDLAQRLLPAFETRTGLPYPRVNLRHGIPFYANAPSATTDQADTCGLDPNGDKPRVGRKRKQHEVPEITETCSAGAGSLVLEFATLSRLTGDTRFERAAKRAFAAVWSRRSAAGLVGAGIDAETGLWVSPYTGIGAGIDSFFEYAFKAHVLLSGLPYEQDNG</sequence>
<dbReference type="PANTHER" id="PTHR45679:SF5">
    <property type="entry name" value="ER DEGRADATION-ENHANCING ALPHA-MANNOSIDASE-LIKE PROTEIN 1"/>
    <property type="match status" value="1"/>
</dbReference>
<evidence type="ECO:0000256" key="4">
    <source>
        <dbReference type="ARBA" id="ARBA00023180"/>
    </source>
</evidence>
<keyword evidence="4" id="KW-0325">Glycoprotein</keyword>
<dbReference type="EC" id="3.2.1.-" evidence="5"/>
<dbReference type="Proteomes" id="UP000799766">
    <property type="component" value="Unassembled WGS sequence"/>
</dbReference>
<comment type="subcellular location">
    <subcellularLocation>
        <location evidence="1">Endoplasmic reticulum</location>
    </subcellularLocation>
</comment>